<evidence type="ECO:0000313" key="2">
    <source>
        <dbReference type="EMBL" id="GEO14057.1"/>
    </source>
</evidence>
<comment type="caution">
    <text evidence="2">The sequence shown here is derived from an EMBL/GenBank/DDBJ whole genome shotgun (WGS) entry which is preliminary data.</text>
</comment>
<accession>A0A512BQG5</accession>
<proteinExistence type="predicted"/>
<gene>
    <name evidence="2" type="ORF">MAE02_17530</name>
</gene>
<keyword evidence="1" id="KW-0175">Coiled coil</keyword>
<evidence type="ECO:0000256" key="1">
    <source>
        <dbReference type="SAM" id="Coils"/>
    </source>
</evidence>
<reference evidence="2 3" key="1">
    <citation type="submission" date="2019-07" db="EMBL/GenBank/DDBJ databases">
        <title>Whole genome shotgun sequence of Microvirga aerophila NBRC 106136.</title>
        <authorList>
            <person name="Hosoyama A."/>
            <person name="Uohara A."/>
            <person name="Ohji S."/>
            <person name="Ichikawa N."/>
        </authorList>
    </citation>
    <scope>NUCLEOTIDE SEQUENCE [LARGE SCALE GENOMIC DNA]</scope>
    <source>
        <strain evidence="2 3">NBRC 106136</strain>
    </source>
</reference>
<feature type="coiled-coil region" evidence="1">
    <location>
        <begin position="5"/>
        <end position="39"/>
    </location>
</feature>
<dbReference type="EMBL" id="BJYU01000019">
    <property type="protein sequence ID" value="GEO14057.1"/>
    <property type="molecule type" value="Genomic_DNA"/>
</dbReference>
<protein>
    <submittedName>
        <fullName evidence="2">Uncharacterized protein</fullName>
    </submittedName>
</protein>
<evidence type="ECO:0000313" key="3">
    <source>
        <dbReference type="Proteomes" id="UP000321085"/>
    </source>
</evidence>
<organism evidence="2 3">
    <name type="scientific">Microvirga aerophila</name>
    <dbReference type="NCBI Taxonomy" id="670291"/>
    <lineage>
        <taxon>Bacteria</taxon>
        <taxon>Pseudomonadati</taxon>
        <taxon>Pseudomonadota</taxon>
        <taxon>Alphaproteobacteria</taxon>
        <taxon>Hyphomicrobiales</taxon>
        <taxon>Methylobacteriaceae</taxon>
        <taxon>Microvirga</taxon>
    </lineage>
</organism>
<keyword evidence="3" id="KW-1185">Reference proteome</keyword>
<sequence>MSPNLTDLTKAVLVLNGRVENLEAENKALKDKFDGFDTMIQEFVAFMSEYVDQQYAKEDTLSTIVDADGVVTAAAEGLVQKVDALKSDMTESMESLRRMFHQHFADHEINGARPAMLQGVELRNAMKDI</sequence>
<dbReference type="Proteomes" id="UP000321085">
    <property type="component" value="Unassembled WGS sequence"/>
</dbReference>
<dbReference type="RefSeq" id="WP_114186812.1">
    <property type="nucleotide sequence ID" value="NZ_BJYU01000019.1"/>
</dbReference>
<name>A0A512BQG5_9HYPH</name>
<dbReference type="AlphaFoldDB" id="A0A512BQG5"/>